<evidence type="ECO:0000313" key="2">
    <source>
        <dbReference type="EMBL" id="KAK2077383.1"/>
    </source>
</evidence>
<accession>A0AAD9IGY4</accession>
<protein>
    <recommendedName>
        <fullName evidence="1">Complex 1 LYR protein domain-containing protein</fullName>
    </recommendedName>
</protein>
<organism evidence="2 3">
    <name type="scientific">Prototheca wickerhamii</name>
    <dbReference type="NCBI Taxonomy" id="3111"/>
    <lineage>
        <taxon>Eukaryota</taxon>
        <taxon>Viridiplantae</taxon>
        <taxon>Chlorophyta</taxon>
        <taxon>core chlorophytes</taxon>
        <taxon>Trebouxiophyceae</taxon>
        <taxon>Chlorellales</taxon>
        <taxon>Chlorellaceae</taxon>
        <taxon>Prototheca</taxon>
    </lineage>
</organism>
<evidence type="ECO:0000259" key="1">
    <source>
        <dbReference type="Pfam" id="PF05347"/>
    </source>
</evidence>
<dbReference type="AlphaFoldDB" id="A0AAD9IGY4"/>
<dbReference type="Pfam" id="PF05347">
    <property type="entry name" value="Complex1_LYR"/>
    <property type="match status" value="1"/>
</dbReference>
<proteinExistence type="predicted"/>
<keyword evidence="3" id="KW-1185">Reference proteome</keyword>
<feature type="domain" description="Complex 1 LYR protein" evidence="1">
    <location>
        <begin position="51"/>
        <end position="101"/>
    </location>
</feature>
<dbReference type="EMBL" id="JASFZW010000006">
    <property type="protein sequence ID" value="KAK2077383.1"/>
    <property type="molecule type" value="Genomic_DNA"/>
</dbReference>
<name>A0AAD9IGY4_PROWI</name>
<sequence>MSPSPRVRKQTGAEDDEALYTPKGCKEVYEKLEVHTLSGGQRPGLDQVPKRHILKAANYFPSIKRPQVISDIKQEFREHKALTDPARIAKEIAIAERSLDQLQAYLPRNLRTPDQDWEVSLKGPLD</sequence>
<dbReference type="InterPro" id="IPR008011">
    <property type="entry name" value="Complex1_LYR_dom"/>
</dbReference>
<reference evidence="2" key="1">
    <citation type="submission" date="2021-01" db="EMBL/GenBank/DDBJ databases">
        <authorList>
            <person name="Eckstrom K.M.E."/>
        </authorList>
    </citation>
    <scope>NUCLEOTIDE SEQUENCE</scope>
    <source>
        <strain evidence="2">UVCC 0001</strain>
    </source>
</reference>
<dbReference type="CDD" id="cd20251">
    <property type="entry name" value="Complex1_LYR_SF"/>
    <property type="match status" value="1"/>
</dbReference>
<gene>
    <name evidence="2" type="ORF">QBZ16_004228</name>
</gene>
<comment type="caution">
    <text evidence="2">The sequence shown here is derived from an EMBL/GenBank/DDBJ whole genome shotgun (WGS) entry which is preliminary data.</text>
</comment>
<dbReference type="Proteomes" id="UP001255856">
    <property type="component" value="Unassembled WGS sequence"/>
</dbReference>
<evidence type="ECO:0000313" key="3">
    <source>
        <dbReference type="Proteomes" id="UP001255856"/>
    </source>
</evidence>